<keyword evidence="2" id="KW-1185">Reference proteome</keyword>
<comment type="caution">
    <text evidence="1">The sequence shown here is derived from an EMBL/GenBank/DDBJ whole genome shotgun (WGS) entry which is preliminary data.</text>
</comment>
<dbReference type="AlphaFoldDB" id="A0A9P0KG68"/>
<evidence type="ECO:0000313" key="1">
    <source>
        <dbReference type="EMBL" id="CAH1970827.1"/>
    </source>
</evidence>
<sequence length="38" mass="4218">MLPELLYSGFFQAMDGTLRRLIFSASATLSSTHEVGNR</sequence>
<reference evidence="1" key="1">
    <citation type="submission" date="2022-03" db="EMBL/GenBank/DDBJ databases">
        <authorList>
            <person name="Sayadi A."/>
        </authorList>
    </citation>
    <scope>NUCLEOTIDE SEQUENCE</scope>
</reference>
<protein>
    <submittedName>
        <fullName evidence="1">Uncharacterized protein</fullName>
    </submittedName>
</protein>
<dbReference type="Proteomes" id="UP001152888">
    <property type="component" value="Unassembled WGS sequence"/>
</dbReference>
<proteinExistence type="predicted"/>
<gene>
    <name evidence="1" type="ORF">ACAOBT_LOCUS9124</name>
</gene>
<name>A0A9P0KG68_ACAOB</name>
<organism evidence="1 2">
    <name type="scientific">Acanthoscelides obtectus</name>
    <name type="common">Bean weevil</name>
    <name type="synonym">Bruchus obtectus</name>
    <dbReference type="NCBI Taxonomy" id="200917"/>
    <lineage>
        <taxon>Eukaryota</taxon>
        <taxon>Metazoa</taxon>
        <taxon>Ecdysozoa</taxon>
        <taxon>Arthropoda</taxon>
        <taxon>Hexapoda</taxon>
        <taxon>Insecta</taxon>
        <taxon>Pterygota</taxon>
        <taxon>Neoptera</taxon>
        <taxon>Endopterygota</taxon>
        <taxon>Coleoptera</taxon>
        <taxon>Polyphaga</taxon>
        <taxon>Cucujiformia</taxon>
        <taxon>Chrysomeloidea</taxon>
        <taxon>Chrysomelidae</taxon>
        <taxon>Bruchinae</taxon>
        <taxon>Bruchini</taxon>
        <taxon>Acanthoscelides</taxon>
    </lineage>
</organism>
<dbReference type="EMBL" id="CAKOFQ010006778">
    <property type="protein sequence ID" value="CAH1970827.1"/>
    <property type="molecule type" value="Genomic_DNA"/>
</dbReference>
<accession>A0A9P0KG68</accession>
<evidence type="ECO:0000313" key="2">
    <source>
        <dbReference type="Proteomes" id="UP001152888"/>
    </source>
</evidence>